<keyword evidence="2" id="KW-0436">Ligase</keyword>
<dbReference type="STRING" id="646529.Desaci_1858"/>
<dbReference type="KEGG" id="dai:Desaci_1858"/>
<feature type="domain" description="AMP-binding enzyme C-terminal" evidence="6">
    <location>
        <begin position="554"/>
        <end position="626"/>
    </location>
</feature>
<dbReference type="InterPro" id="IPR000873">
    <property type="entry name" value="AMP-dep_synth/lig_dom"/>
</dbReference>
<dbReference type="GO" id="GO:0005524">
    <property type="term" value="F:ATP binding"/>
    <property type="evidence" value="ECO:0007669"/>
    <property type="project" value="UniProtKB-KW"/>
</dbReference>
<keyword evidence="3" id="KW-0547">Nucleotide-binding</keyword>
<keyword evidence="9" id="KW-1185">Reference proteome</keyword>
<protein>
    <submittedName>
        <fullName evidence="8">Acetoacetyl-CoA synthase</fullName>
    </submittedName>
</protein>
<feature type="domain" description="Acetyl-coenzyme A synthetase N-terminal" evidence="7">
    <location>
        <begin position="50"/>
        <end position="106"/>
    </location>
</feature>
<dbReference type="NCBIfam" id="NF002937">
    <property type="entry name" value="PRK03584.1"/>
    <property type="match status" value="1"/>
</dbReference>
<evidence type="ECO:0000259" key="6">
    <source>
        <dbReference type="Pfam" id="PF13193"/>
    </source>
</evidence>
<dbReference type="InterPro" id="IPR020845">
    <property type="entry name" value="AMP-binding_CS"/>
</dbReference>
<dbReference type="HOGENOM" id="CLU_000022_3_3_9"/>
<dbReference type="EMBL" id="CP003639">
    <property type="protein sequence ID" value="AFM40836.1"/>
    <property type="molecule type" value="Genomic_DNA"/>
</dbReference>
<evidence type="ECO:0000256" key="1">
    <source>
        <dbReference type="ARBA" id="ARBA00006432"/>
    </source>
</evidence>
<dbReference type="AlphaFoldDB" id="I4D4W2"/>
<dbReference type="PROSITE" id="PS00455">
    <property type="entry name" value="AMP_BINDING"/>
    <property type="match status" value="1"/>
</dbReference>
<dbReference type="InterPro" id="IPR032387">
    <property type="entry name" value="ACAS_N"/>
</dbReference>
<dbReference type="SUPFAM" id="SSF56801">
    <property type="entry name" value="Acetyl-CoA synthetase-like"/>
    <property type="match status" value="1"/>
</dbReference>
<proteinExistence type="inferred from homology"/>
<feature type="domain" description="AMP-dependent synthetase/ligase" evidence="5">
    <location>
        <begin position="109"/>
        <end position="439"/>
    </location>
</feature>
<comment type="similarity">
    <text evidence="1">Belongs to the ATP-dependent AMP-binding enzyme family.</text>
</comment>
<evidence type="ECO:0000256" key="3">
    <source>
        <dbReference type="ARBA" id="ARBA00022741"/>
    </source>
</evidence>
<dbReference type="InterPro" id="IPR005914">
    <property type="entry name" value="Acac_CoA_synth"/>
</dbReference>
<dbReference type="Gene3D" id="3.30.300.30">
    <property type="match status" value="1"/>
</dbReference>
<evidence type="ECO:0000256" key="2">
    <source>
        <dbReference type="ARBA" id="ARBA00022598"/>
    </source>
</evidence>
<dbReference type="eggNOG" id="COG0365">
    <property type="taxonomic scope" value="Bacteria"/>
</dbReference>
<reference evidence="8 9" key="1">
    <citation type="journal article" date="2012" name="J. Bacteriol.">
        <title>Complete genome sequences of Desulfosporosinus orientis DSM765T, Desulfosporosinus youngiae DSM17734T, Desulfosporosinus meridiei DSM13257T, and Desulfosporosinus acidiphilus DSM22704T.</title>
        <authorList>
            <person name="Pester M."/>
            <person name="Brambilla E."/>
            <person name="Alazard D."/>
            <person name="Rattei T."/>
            <person name="Weinmaier T."/>
            <person name="Han J."/>
            <person name="Lucas S."/>
            <person name="Lapidus A."/>
            <person name="Cheng J.F."/>
            <person name="Goodwin L."/>
            <person name="Pitluck S."/>
            <person name="Peters L."/>
            <person name="Ovchinnikova G."/>
            <person name="Teshima H."/>
            <person name="Detter J.C."/>
            <person name="Han C.S."/>
            <person name="Tapia R."/>
            <person name="Land M.L."/>
            <person name="Hauser L."/>
            <person name="Kyrpides N.C."/>
            <person name="Ivanova N.N."/>
            <person name="Pagani I."/>
            <person name="Huntmann M."/>
            <person name="Wei C.L."/>
            <person name="Davenport K.W."/>
            <person name="Daligault H."/>
            <person name="Chain P.S."/>
            <person name="Chen A."/>
            <person name="Mavromatis K."/>
            <person name="Markowitz V."/>
            <person name="Szeto E."/>
            <person name="Mikhailova N."/>
            <person name="Pati A."/>
            <person name="Wagner M."/>
            <person name="Woyke T."/>
            <person name="Ollivier B."/>
            <person name="Klenk H.P."/>
            <person name="Spring S."/>
            <person name="Loy A."/>
        </authorList>
    </citation>
    <scope>NUCLEOTIDE SEQUENCE [LARGE SCALE GENOMIC DNA]</scope>
    <source>
        <strain evidence="9">DSM 22704 / JCM 16185 / SJ4</strain>
    </source>
</reference>
<dbReference type="GO" id="GO:0030729">
    <property type="term" value="F:acetoacetate-CoA ligase activity"/>
    <property type="evidence" value="ECO:0007669"/>
    <property type="project" value="InterPro"/>
</dbReference>
<evidence type="ECO:0000313" key="8">
    <source>
        <dbReference type="EMBL" id="AFM40836.1"/>
    </source>
</evidence>
<organism evidence="8 9">
    <name type="scientific">Desulfosporosinus acidiphilus (strain DSM 22704 / JCM 16185 / SJ4)</name>
    <dbReference type="NCBI Taxonomy" id="646529"/>
    <lineage>
        <taxon>Bacteria</taxon>
        <taxon>Bacillati</taxon>
        <taxon>Bacillota</taxon>
        <taxon>Clostridia</taxon>
        <taxon>Eubacteriales</taxon>
        <taxon>Desulfitobacteriaceae</taxon>
        <taxon>Desulfosporosinus</taxon>
    </lineage>
</organism>
<sequence>MGDGARSNDNEVKILSLKLWEPSPESKQAKNMTRFIETINSKYLVQITSYEELYTWSLENTSSLWAELWKFAEIKASQNYDHVVENYEQMMSARWFTGAKLNFAENLLRFRDNKTALIFKGEGQESVRMTYAMLYDQVARLAKSLRSLGVTQGDRVAGFMPNMPETVIAMLATTSIGAVWSSCSPDFGIKGVVDRFGQIKPKVLFSADGYFYNGKAFDSLERILQISSDLCDLVKVVIVPNIEKEPDFRKIPNAILYNHFLAADENLEIEFTQVPFNHPTYIMYSSGTTGVPKCIVHGAGGTLIQHLKELMLHTDLKREDTILYFTTCGWMMWNWMISSLAIGATVVLYDGSPFYPEAGALWQLIQDEKITVFGTSAKYLSSVEQCGLHPGESYNLMSLKTILSTGSPLSEKSFQFVYQHIKQDICLSSISGGTDIISCFALGNPIGAVYAGEIQCRGLGMKVESYNSQGQSLLKEKGELVCTAPFPSMPICFWNDADQAKYYKAYFNVYPNVWRHGDFIEITETGGVIIYGRSDATLNPGGVRIGTAEIYRQIESLPEVADCVVVGQHWNNDIRVILFIKLSEGIEVNNELENKIKATIKLNSTPRHVPSKIIAVKDIPYTLNGKKVEIAVANIIHNEPVLNLDALANPQSLELFKDLPELKV</sequence>
<keyword evidence="4" id="KW-0067">ATP-binding</keyword>
<dbReference type="PANTHER" id="PTHR42921:SF1">
    <property type="entry name" value="ACETOACETYL-COA SYNTHETASE"/>
    <property type="match status" value="1"/>
</dbReference>
<dbReference type="Pfam" id="PF13193">
    <property type="entry name" value="AMP-binding_C"/>
    <property type="match status" value="1"/>
</dbReference>
<dbReference type="Gene3D" id="3.40.50.12780">
    <property type="entry name" value="N-terminal domain of ligase-like"/>
    <property type="match status" value="1"/>
</dbReference>
<dbReference type="PANTHER" id="PTHR42921">
    <property type="entry name" value="ACETOACETYL-COA SYNTHETASE"/>
    <property type="match status" value="1"/>
</dbReference>
<evidence type="ECO:0000256" key="4">
    <source>
        <dbReference type="ARBA" id="ARBA00022840"/>
    </source>
</evidence>
<gene>
    <name evidence="8" type="ordered locus">Desaci_1858</name>
</gene>
<dbReference type="InterPro" id="IPR045851">
    <property type="entry name" value="AMP-bd_C_sf"/>
</dbReference>
<name>I4D4W2_DESAJ</name>
<evidence type="ECO:0000313" key="9">
    <source>
        <dbReference type="Proteomes" id="UP000002892"/>
    </source>
</evidence>
<dbReference type="CDD" id="cd05943">
    <property type="entry name" value="AACS"/>
    <property type="match status" value="1"/>
</dbReference>
<dbReference type="Pfam" id="PF16177">
    <property type="entry name" value="ACAS_N"/>
    <property type="match status" value="1"/>
</dbReference>
<dbReference type="InterPro" id="IPR025110">
    <property type="entry name" value="AMP-bd_C"/>
</dbReference>
<evidence type="ECO:0000259" key="5">
    <source>
        <dbReference type="Pfam" id="PF00501"/>
    </source>
</evidence>
<dbReference type="Pfam" id="PF00501">
    <property type="entry name" value="AMP-binding"/>
    <property type="match status" value="1"/>
</dbReference>
<evidence type="ECO:0000259" key="7">
    <source>
        <dbReference type="Pfam" id="PF16177"/>
    </source>
</evidence>
<dbReference type="InterPro" id="IPR042099">
    <property type="entry name" value="ANL_N_sf"/>
</dbReference>
<dbReference type="NCBIfam" id="TIGR01217">
    <property type="entry name" value="ac_ac_CoA_syn"/>
    <property type="match status" value="1"/>
</dbReference>
<accession>I4D4W2</accession>
<dbReference type="Proteomes" id="UP000002892">
    <property type="component" value="Chromosome"/>
</dbReference>
<dbReference type="GO" id="GO:0006629">
    <property type="term" value="P:lipid metabolic process"/>
    <property type="evidence" value="ECO:0007669"/>
    <property type="project" value="InterPro"/>
</dbReference>